<proteinExistence type="predicted"/>
<evidence type="ECO:0000256" key="1">
    <source>
        <dbReference type="SAM" id="MobiDB-lite"/>
    </source>
</evidence>
<organism evidence="3 4">
    <name type="scientific">Ophiocordyceps australis</name>
    <dbReference type="NCBI Taxonomy" id="1399860"/>
    <lineage>
        <taxon>Eukaryota</taxon>
        <taxon>Fungi</taxon>
        <taxon>Dikarya</taxon>
        <taxon>Ascomycota</taxon>
        <taxon>Pezizomycotina</taxon>
        <taxon>Sordariomycetes</taxon>
        <taxon>Hypocreomycetidae</taxon>
        <taxon>Hypocreales</taxon>
        <taxon>Ophiocordycipitaceae</taxon>
        <taxon>Ophiocordyceps</taxon>
    </lineage>
</organism>
<dbReference type="AlphaFoldDB" id="A0A2C5Y6V7"/>
<evidence type="ECO:0000313" key="3">
    <source>
        <dbReference type="EMBL" id="PHH63436.1"/>
    </source>
</evidence>
<evidence type="ECO:0000313" key="4">
    <source>
        <dbReference type="Proteomes" id="UP000226192"/>
    </source>
</evidence>
<dbReference type="OrthoDB" id="5368516at2759"/>
<feature type="transmembrane region" description="Helical" evidence="2">
    <location>
        <begin position="159"/>
        <end position="179"/>
    </location>
</feature>
<feature type="transmembrane region" description="Helical" evidence="2">
    <location>
        <begin position="38"/>
        <end position="59"/>
    </location>
</feature>
<feature type="transmembrane region" description="Helical" evidence="2">
    <location>
        <begin position="238"/>
        <end position="261"/>
    </location>
</feature>
<feature type="compositionally biased region" description="Basic and acidic residues" evidence="1">
    <location>
        <begin position="537"/>
        <end position="552"/>
    </location>
</feature>
<reference evidence="3 4" key="1">
    <citation type="submission" date="2017-06" db="EMBL/GenBank/DDBJ databases">
        <title>Ant-infecting Ophiocordyceps genomes reveal a high diversity of potential behavioral manipulation genes and a possible major role for enterotoxins.</title>
        <authorList>
            <person name="De Bekker C."/>
            <person name="Evans H.C."/>
            <person name="Brachmann A."/>
            <person name="Hughes D.P."/>
        </authorList>
    </citation>
    <scope>NUCLEOTIDE SEQUENCE [LARGE SCALE GENOMIC DNA]</scope>
    <source>
        <strain evidence="3 4">Map64</strain>
    </source>
</reference>
<feature type="transmembrane region" description="Helical" evidence="2">
    <location>
        <begin position="199"/>
        <end position="226"/>
    </location>
</feature>
<evidence type="ECO:0000256" key="2">
    <source>
        <dbReference type="SAM" id="Phobius"/>
    </source>
</evidence>
<feature type="region of interest" description="Disordered" evidence="1">
    <location>
        <begin position="353"/>
        <end position="438"/>
    </location>
</feature>
<keyword evidence="2" id="KW-0812">Transmembrane</keyword>
<comment type="caution">
    <text evidence="3">The sequence shown here is derived from an EMBL/GenBank/DDBJ whole genome shotgun (WGS) entry which is preliminary data.</text>
</comment>
<dbReference type="EMBL" id="NJET01000049">
    <property type="protein sequence ID" value="PHH63436.1"/>
    <property type="molecule type" value="Genomic_DNA"/>
</dbReference>
<dbReference type="STRING" id="1399860.A0A2C5Y6V7"/>
<feature type="transmembrane region" description="Helical" evidence="2">
    <location>
        <begin position="80"/>
        <end position="106"/>
    </location>
</feature>
<sequence length="605" mass="65765">MDGSISGMTPQGFEFRPSTASAMTNEEMLSAAKSIRTAFIILASFNAVAAAATIFLICWDCRNAAKRRGARLGPRNIANMVGSAETYPLVLSCGILLQAVAFAVIQSKGVDALLILGCTTISQVMLPALFIVPLIQLVFGLETTVRALWRPRFPPRPKWVVPAALTVVVLALISAYVVTRFKLPPNFCFAELMWLVKRWSAGCVGLLLGIALALLVGSIIIFVQLYRYRRSSEVERVPAFWTACFTVLAVVMLAIMIPFFWSLYSDDTGMIRQYQMQLSTAAGIAANLSGITTGALYLVLRSKKPSRLGRTGYYEFDRQKSTKSQRALTPSNFMYTKQMEQPVSPVLLEHLNSSSERKKGERTTLWPSMPARQSPETPKSRPAWPAEKLSSPETTPPTRKGSVARDNYQLFPPIQDKTGTTKPPAKSEAAGDLSDDVLLPPPSIWAARRQRNSSLGSSATVQIGLRVSNINDMPPVSYYGNPSSEASSSTNNFGVAISTDANPFDDGNATAAAALPEEAIVDEPDKSLPPVPLVIAKKQDKGPESKQSDEFKLSPSVYSPEGKPSRSQSSKAAGNKNKDLGGRSPLKPPPRPSSWSSDVQSVEWI</sequence>
<accession>A0A2C5Y6V7</accession>
<protein>
    <submittedName>
        <fullName evidence="3">Uncharacterized protein</fullName>
    </submittedName>
</protein>
<keyword evidence="2" id="KW-0472">Membrane</keyword>
<keyword evidence="4" id="KW-1185">Reference proteome</keyword>
<feature type="transmembrane region" description="Helical" evidence="2">
    <location>
        <begin position="281"/>
        <end position="300"/>
    </location>
</feature>
<gene>
    <name evidence="3" type="ORF">CDD81_5815</name>
</gene>
<feature type="transmembrane region" description="Helical" evidence="2">
    <location>
        <begin position="112"/>
        <end position="139"/>
    </location>
</feature>
<dbReference type="Proteomes" id="UP000226192">
    <property type="component" value="Unassembled WGS sequence"/>
</dbReference>
<feature type="region of interest" description="Disordered" evidence="1">
    <location>
        <begin position="516"/>
        <end position="605"/>
    </location>
</feature>
<name>A0A2C5Y6V7_9HYPO</name>
<keyword evidence="2" id="KW-1133">Transmembrane helix</keyword>